<organism evidence="1 2">
    <name type="scientific">Fusarium oxysporum f. sp. raphani 54005</name>
    <dbReference type="NCBI Taxonomy" id="1089458"/>
    <lineage>
        <taxon>Eukaryota</taxon>
        <taxon>Fungi</taxon>
        <taxon>Dikarya</taxon>
        <taxon>Ascomycota</taxon>
        <taxon>Pezizomycotina</taxon>
        <taxon>Sordariomycetes</taxon>
        <taxon>Hypocreomycetidae</taxon>
        <taxon>Hypocreales</taxon>
        <taxon>Nectriaceae</taxon>
        <taxon>Fusarium</taxon>
        <taxon>Fusarium oxysporum species complex</taxon>
    </lineage>
</organism>
<dbReference type="EMBL" id="KI979453">
    <property type="protein sequence ID" value="EXK76738.1"/>
    <property type="molecule type" value="Genomic_DNA"/>
</dbReference>
<gene>
    <name evidence="1" type="ORF">FOQG_18530</name>
</gene>
<keyword evidence="2" id="KW-1185">Reference proteome</keyword>
<protein>
    <submittedName>
        <fullName evidence="1">Uncharacterized protein</fullName>
    </submittedName>
</protein>
<dbReference type="AlphaFoldDB" id="X0BD50"/>
<dbReference type="HOGENOM" id="CLU_2015423_0_0_1"/>
<accession>X0BD50</accession>
<evidence type="ECO:0000313" key="1">
    <source>
        <dbReference type="EMBL" id="EXK76738.1"/>
    </source>
</evidence>
<name>X0BD50_FUSOX</name>
<dbReference type="OrthoDB" id="4927086at2759"/>
<dbReference type="Proteomes" id="UP000030663">
    <property type="component" value="Unassembled WGS sequence"/>
</dbReference>
<evidence type="ECO:0000313" key="2">
    <source>
        <dbReference type="Proteomes" id="UP000030663"/>
    </source>
</evidence>
<sequence length="123" mass="13291">MAITTAKVTGIKQVIARTPPIQGKLLNTTIPAAHFTSTDVLNSMVAAKGIPVSVRTRPSIPNAYLVKTGWAVRPTTKTIRDKIIASRAEILRTQGASAVETATKWYTYAVAKCPIEVYDHEGN</sequence>
<proteinExistence type="predicted"/>
<reference evidence="1 2" key="1">
    <citation type="submission" date="2011-11" db="EMBL/GenBank/DDBJ databases">
        <title>The Genome Sequence of Fusarium oxysporum PHW815.</title>
        <authorList>
            <consortium name="The Broad Institute Genome Sequencing Platform"/>
            <person name="Ma L.-J."/>
            <person name="Gale L.R."/>
            <person name="Schwartz D.C."/>
            <person name="Zhou S."/>
            <person name="Corby-Kistler H."/>
            <person name="Young S.K."/>
            <person name="Zeng Q."/>
            <person name="Gargeya S."/>
            <person name="Fitzgerald M."/>
            <person name="Haas B."/>
            <person name="Abouelleil A."/>
            <person name="Alvarado L."/>
            <person name="Arachchi H.M."/>
            <person name="Berlin A."/>
            <person name="Brown A."/>
            <person name="Chapman S.B."/>
            <person name="Chen Z."/>
            <person name="Dunbar C."/>
            <person name="Freedman E."/>
            <person name="Gearin G."/>
            <person name="Goldberg J."/>
            <person name="Griggs A."/>
            <person name="Gujja S."/>
            <person name="Heiman D."/>
            <person name="Howarth C."/>
            <person name="Larson L."/>
            <person name="Lui A."/>
            <person name="MacDonald P.J.P."/>
            <person name="Montmayeur A."/>
            <person name="Murphy C."/>
            <person name="Neiman D."/>
            <person name="Pearson M."/>
            <person name="Priest M."/>
            <person name="Roberts A."/>
            <person name="Saif S."/>
            <person name="Shea T."/>
            <person name="Shenoy N."/>
            <person name="Sisk P."/>
            <person name="Stolte C."/>
            <person name="Sykes S."/>
            <person name="Wortman J."/>
            <person name="Nusbaum C."/>
            <person name="Birren B."/>
        </authorList>
    </citation>
    <scope>NUCLEOTIDE SEQUENCE [LARGE SCALE GENOMIC DNA]</scope>
    <source>
        <strain evidence="1 2">54005</strain>
    </source>
</reference>